<gene>
    <name evidence="1" type="ORF">BST13_33380</name>
</gene>
<name>A0A1X0A469_9MYCO</name>
<dbReference type="AlphaFoldDB" id="A0A1X0A469"/>
<keyword evidence="2" id="KW-1185">Reference proteome</keyword>
<evidence type="ECO:0000313" key="2">
    <source>
        <dbReference type="Proteomes" id="UP000192448"/>
    </source>
</evidence>
<organism evidence="1 2">
    <name type="scientific">Mycobacterium aquaticum</name>
    <dbReference type="NCBI Taxonomy" id="1927124"/>
    <lineage>
        <taxon>Bacteria</taxon>
        <taxon>Bacillati</taxon>
        <taxon>Actinomycetota</taxon>
        <taxon>Actinomycetes</taxon>
        <taxon>Mycobacteriales</taxon>
        <taxon>Mycobacteriaceae</taxon>
        <taxon>Mycobacterium</taxon>
    </lineage>
</organism>
<dbReference type="EMBL" id="MVHF01000055">
    <property type="protein sequence ID" value="ORA24873.1"/>
    <property type="molecule type" value="Genomic_DNA"/>
</dbReference>
<dbReference type="Proteomes" id="UP000192448">
    <property type="component" value="Unassembled WGS sequence"/>
</dbReference>
<sequence>MPARRSPWLDDRSALLVRLLGEVHGLKVTEDCVRDDISDHLDYVAKRMRIGRQAAKVYVTDEAIAQMADRIAFEVFHRSEPNGPPSLRVVK</sequence>
<comment type="caution">
    <text evidence="1">The sequence shown here is derived from an EMBL/GenBank/DDBJ whole genome shotgun (WGS) entry which is preliminary data.</text>
</comment>
<evidence type="ECO:0000313" key="1">
    <source>
        <dbReference type="EMBL" id="ORA24873.1"/>
    </source>
</evidence>
<proteinExistence type="predicted"/>
<dbReference type="OrthoDB" id="4731290at2"/>
<accession>A0A1X0A469</accession>
<protein>
    <submittedName>
        <fullName evidence="1">Uncharacterized protein</fullName>
    </submittedName>
</protein>
<reference evidence="1 2" key="1">
    <citation type="submission" date="2017-02" db="EMBL/GenBank/DDBJ databases">
        <title>The new phylogeny of genus Mycobacterium.</title>
        <authorList>
            <person name="Tortoli E."/>
            <person name="Trovato A."/>
            <person name="Cirillo D.M."/>
        </authorList>
    </citation>
    <scope>NUCLEOTIDE SEQUENCE [LARGE SCALE GENOMIC DNA]</scope>
    <source>
        <strain evidence="1 2">RW6</strain>
    </source>
</reference>